<evidence type="ECO:0000256" key="2">
    <source>
        <dbReference type="ARBA" id="ARBA00022723"/>
    </source>
</evidence>
<sequence length="551" mass="63010">MPCVVPNCDPQGQCFALHFPQSYLLSQRWKEAIELGTGMPLAGDIDFLTAEICQQHFVEGNDYGEPVIFNRGSPSSSKCHKIRLTCCSLCLKFVLFNKIVLNWENITLGDKNIKQLVQSILRTDQPLPDDLFNGICQPCLVRLDLMATVTREIAEQAGVSKKMETFMKAEKRTWFSISTATQNNPSIIQIESQQSSLSTITLEVELLDSTPAIVDETSVQSQETDESLTLTSEEGPTRFAENSANRRENVPNDPPIECEDKTNSKKSEKAQSTARTEKSCAKKPRKPYKSRNPNKKQEPKIYLRKPNSQKCYLCVKVFESNDDLRTHLLEHADETLDCKECGESYWDLIAFNKHMAKHDSNERPFKCKHCNLGFSSATARKIHQADVHNDGEKRIVNRTRRVYTCQHCGKVCPSLSYLKQHEDAHKGIKPFKCTICDGSFANLTSLERHHATHTSVKPFTCKKCGKQYRVASFYKQHIKSDCQPSSSIDSSNRCEFCSAEFKRHKKLVSHTLSEHADEKVEFFQCKLCDQRFLKKRRHYFHVKNHAKIQRK</sequence>
<dbReference type="Gene3D" id="3.30.160.60">
    <property type="entry name" value="Classic Zinc Finger"/>
    <property type="match status" value="4"/>
</dbReference>
<dbReference type="PANTHER" id="PTHR24390:SF159">
    <property type="entry name" value="GROWTH FACTOR INDEPENDENT 1 TRANSCRIPTIONAL REPRESSOR"/>
    <property type="match status" value="1"/>
</dbReference>
<feature type="domain" description="C2H2-type" evidence="10">
    <location>
        <begin position="492"/>
        <end position="520"/>
    </location>
</feature>
<dbReference type="SUPFAM" id="SSF57667">
    <property type="entry name" value="beta-beta-alpha zinc fingers"/>
    <property type="match status" value="3"/>
</dbReference>
<evidence type="ECO:0000256" key="1">
    <source>
        <dbReference type="ARBA" id="ARBA00004123"/>
    </source>
</evidence>
<evidence type="ECO:0000256" key="6">
    <source>
        <dbReference type="ARBA" id="ARBA00023125"/>
    </source>
</evidence>
<keyword evidence="6" id="KW-0238">DNA-binding</keyword>
<dbReference type="PANTHER" id="PTHR24390">
    <property type="entry name" value="ZINC FINGER PROTEIN"/>
    <property type="match status" value="1"/>
</dbReference>
<evidence type="ECO:0000313" key="12">
    <source>
        <dbReference type="Proteomes" id="UP000069940"/>
    </source>
</evidence>
<dbReference type="RefSeq" id="XP_062699103.1">
    <property type="nucleotide sequence ID" value="XM_062843119.1"/>
</dbReference>
<accession>A0ABM1ZLK5</accession>
<keyword evidence="3" id="KW-0677">Repeat</keyword>
<keyword evidence="4 8" id="KW-0863">Zinc-finger</keyword>
<feature type="domain" description="C2H2-type" evidence="10">
    <location>
        <begin position="403"/>
        <end position="430"/>
    </location>
</feature>
<dbReference type="Pfam" id="PF13894">
    <property type="entry name" value="zf-C2H2_4"/>
    <property type="match status" value="1"/>
</dbReference>
<evidence type="ECO:0000259" key="10">
    <source>
        <dbReference type="PROSITE" id="PS50157"/>
    </source>
</evidence>
<evidence type="ECO:0000256" key="8">
    <source>
        <dbReference type="PROSITE-ProRule" id="PRU00042"/>
    </source>
</evidence>
<name>A0ABM1ZLK5_AEDAL</name>
<comment type="subcellular location">
    <subcellularLocation>
        <location evidence="1">Nucleus</location>
    </subcellularLocation>
</comment>
<keyword evidence="5" id="KW-0862">Zinc</keyword>
<dbReference type="GeneID" id="109412034"/>
<feature type="region of interest" description="Disordered" evidence="9">
    <location>
        <begin position="216"/>
        <end position="302"/>
    </location>
</feature>
<dbReference type="InterPro" id="IPR013087">
    <property type="entry name" value="Znf_C2H2_type"/>
</dbReference>
<feature type="domain" description="C2H2-type" evidence="10">
    <location>
        <begin position="431"/>
        <end position="458"/>
    </location>
</feature>
<dbReference type="EnsemblMetazoa" id="AALFPA23_019650.R28928">
    <property type="protein sequence ID" value="AALFPA23_019650.P28928"/>
    <property type="gene ID" value="AALFPA23_019650"/>
</dbReference>
<evidence type="ECO:0000256" key="9">
    <source>
        <dbReference type="SAM" id="MobiDB-lite"/>
    </source>
</evidence>
<keyword evidence="7" id="KW-0539">Nucleus</keyword>
<dbReference type="PROSITE" id="PS50157">
    <property type="entry name" value="ZINC_FINGER_C2H2_2"/>
    <property type="match status" value="6"/>
</dbReference>
<evidence type="ECO:0000256" key="5">
    <source>
        <dbReference type="ARBA" id="ARBA00022833"/>
    </source>
</evidence>
<organism evidence="11 12">
    <name type="scientific">Aedes albopictus</name>
    <name type="common">Asian tiger mosquito</name>
    <name type="synonym">Stegomyia albopicta</name>
    <dbReference type="NCBI Taxonomy" id="7160"/>
    <lineage>
        <taxon>Eukaryota</taxon>
        <taxon>Metazoa</taxon>
        <taxon>Ecdysozoa</taxon>
        <taxon>Arthropoda</taxon>
        <taxon>Hexapoda</taxon>
        <taxon>Insecta</taxon>
        <taxon>Pterygota</taxon>
        <taxon>Neoptera</taxon>
        <taxon>Endopterygota</taxon>
        <taxon>Diptera</taxon>
        <taxon>Nematocera</taxon>
        <taxon>Culicoidea</taxon>
        <taxon>Culicidae</taxon>
        <taxon>Culicinae</taxon>
        <taxon>Aedini</taxon>
        <taxon>Aedes</taxon>
        <taxon>Stegomyia</taxon>
    </lineage>
</organism>
<reference evidence="12" key="1">
    <citation type="journal article" date="2015" name="Proc. Natl. Acad. Sci. U.S.A.">
        <title>Genome sequence of the Asian Tiger mosquito, Aedes albopictus, reveals insights into its biology, genetics, and evolution.</title>
        <authorList>
            <person name="Chen X.G."/>
            <person name="Jiang X."/>
            <person name="Gu J."/>
            <person name="Xu M."/>
            <person name="Wu Y."/>
            <person name="Deng Y."/>
            <person name="Zhang C."/>
            <person name="Bonizzoni M."/>
            <person name="Dermauw W."/>
            <person name="Vontas J."/>
            <person name="Armbruster P."/>
            <person name="Huang X."/>
            <person name="Yang Y."/>
            <person name="Zhang H."/>
            <person name="He W."/>
            <person name="Peng H."/>
            <person name="Liu Y."/>
            <person name="Wu K."/>
            <person name="Chen J."/>
            <person name="Lirakis M."/>
            <person name="Topalis P."/>
            <person name="Van Leeuwen T."/>
            <person name="Hall A.B."/>
            <person name="Jiang X."/>
            <person name="Thorpe C."/>
            <person name="Mueller R.L."/>
            <person name="Sun C."/>
            <person name="Waterhouse R.M."/>
            <person name="Yan G."/>
            <person name="Tu Z.J."/>
            <person name="Fang X."/>
            <person name="James A.A."/>
        </authorList>
    </citation>
    <scope>NUCLEOTIDE SEQUENCE [LARGE SCALE GENOMIC DNA]</scope>
    <source>
        <strain evidence="12">Foshan</strain>
    </source>
</reference>
<feature type="compositionally biased region" description="Basic and acidic residues" evidence="9">
    <location>
        <begin position="258"/>
        <end position="280"/>
    </location>
</feature>
<reference evidence="11" key="2">
    <citation type="submission" date="2025-05" db="UniProtKB">
        <authorList>
            <consortium name="EnsemblMetazoa"/>
        </authorList>
    </citation>
    <scope>IDENTIFICATION</scope>
    <source>
        <strain evidence="11">Foshan</strain>
    </source>
</reference>
<evidence type="ECO:0000256" key="7">
    <source>
        <dbReference type="ARBA" id="ARBA00023242"/>
    </source>
</evidence>
<evidence type="ECO:0000256" key="3">
    <source>
        <dbReference type="ARBA" id="ARBA00022737"/>
    </source>
</evidence>
<dbReference type="Pfam" id="PF00096">
    <property type="entry name" value="zf-C2H2"/>
    <property type="match status" value="2"/>
</dbReference>
<dbReference type="PROSITE" id="PS00028">
    <property type="entry name" value="ZINC_FINGER_C2H2_1"/>
    <property type="match status" value="7"/>
</dbReference>
<feature type="domain" description="C2H2-type" evidence="10">
    <location>
        <begin position="336"/>
        <end position="364"/>
    </location>
</feature>
<dbReference type="Proteomes" id="UP000069940">
    <property type="component" value="Unassembled WGS sequence"/>
</dbReference>
<evidence type="ECO:0000256" key="4">
    <source>
        <dbReference type="ARBA" id="ARBA00022771"/>
    </source>
</evidence>
<keyword evidence="2" id="KW-0479">Metal-binding</keyword>
<feature type="compositionally biased region" description="Basic residues" evidence="9">
    <location>
        <begin position="281"/>
        <end position="294"/>
    </location>
</feature>
<proteinExistence type="predicted"/>
<dbReference type="InterPro" id="IPR036236">
    <property type="entry name" value="Znf_C2H2_sf"/>
</dbReference>
<protein>
    <recommendedName>
        <fullName evidence="10">C2H2-type domain-containing protein</fullName>
    </recommendedName>
</protein>
<keyword evidence="12" id="KW-1185">Reference proteome</keyword>
<evidence type="ECO:0000313" key="11">
    <source>
        <dbReference type="EnsemblMetazoa" id="AALFPA23_019650.P28928"/>
    </source>
</evidence>
<feature type="domain" description="C2H2-type" evidence="10">
    <location>
        <begin position="309"/>
        <end position="336"/>
    </location>
</feature>
<feature type="domain" description="C2H2-type" evidence="10">
    <location>
        <begin position="365"/>
        <end position="393"/>
    </location>
</feature>
<dbReference type="SMART" id="SM00355">
    <property type="entry name" value="ZnF_C2H2"/>
    <property type="match status" value="8"/>
</dbReference>